<keyword evidence="3" id="KW-0949">S-adenosyl-L-methionine</keyword>
<feature type="domain" description="Radical SAM core" evidence="7">
    <location>
        <begin position="32"/>
        <end position="241"/>
    </location>
</feature>
<keyword evidence="8" id="KW-0456">Lyase</keyword>
<sequence length="241" mass="26151">MTTTEIDLTAIASQTADSLVIADFLSSCTHAWPGRIAATVTLQGCPWLCAYCGTPESHDPTGEGTVAWQRVREQLESHRGLVDAVVFGGGEPARQDGLLPAIREARALGYAVGLHTMGAHPGRLASVIPSVDWVRFDLKGTPGMYEHITGSDTAGFQAWASLEAIHESGVDYEVQLIVDPTVHTRENVLATVREVIHRGFHAPVLQQPRRAGASAGYRRALRNRGLYDVISHEDLPDLARR</sequence>
<keyword evidence="9" id="KW-1185">Reference proteome</keyword>
<name>A0A1H7AIC2_9MICO</name>
<proteinExistence type="predicted"/>
<dbReference type="GO" id="GO:0046872">
    <property type="term" value="F:metal ion binding"/>
    <property type="evidence" value="ECO:0007669"/>
    <property type="project" value="UniProtKB-KW"/>
</dbReference>
<dbReference type="PANTHER" id="PTHR30352">
    <property type="entry name" value="PYRUVATE FORMATE-LYASE-ACTIVATING ENZYME"/>
    <property type="match status" value="1"/>
</dbReference>
<reference evidence="9" key="1">
    <citation type="submission" date="2016-10" db="EMBL/GenBank/DDBJ databases">
        <authorList>
            <person name="Varghese N."/>
        </authorList>
    </citation>
    <scope>NUCLEOTIDE SEQUENCE [LARGE SCALE GENOMIC DNA]</scope>
    <source>
        <strain evidence="9">DSM 24868</strain>
    </source>
</reference>
<dbReference type="PROSITE" id="PS51918">
    <property type="entry name" value="RADICAL_SAM"/>
    <property type="match status" value="1"/>
</dbReference>
<dbReference type="STRING" id="1043493.SAMN05421637_2540"/>
<gene>
    <name evidence="8" type="ORF">SAMN05421637_2540</name>
</gene>
<dbReference type="OrthoDB" id="9782387at2"/>
<dbReference type="InterPro" id="IPR058240">
    <property type="entry name" value="rSAM_sf"/>
</dbReference>
<keyword evidence="5" id="KW-0408">Iron</keyword>
<dbReference type="SFLD" id="SFLDS00029">
    <property type="entry name" value="Radical_SAM"/>
    <property type="match status" value="1"/>
</dbReference>
<dbReference type="SFLD" id="SFLDG01094">
    <property type="entry name" value="Uncharacterised_Radical_SAM_Su"/>
    <property type="match status" value="1"/>
</dbReference>
<dbReference type="InterPro" id="IPR034457">
    <property type="entry name" value="Organic_radical-activating"/>
</dbReference>
<keyword evidence="6" id="KW-0411">Iron-sulfur</keyword>
<dbReference type="CDD" id="cd01335">
    <property type="entry name" value="Radical_SAM"/>
    <property type="match status" value="1"/>
</dbReference>
<dbReference type="Proteomes" id="UP000183315">
    <property type="component" value="Unassembled WGS sequence"/>
</dbReference>
<evidence type="ECO:0000256" key="1">
    <source>
        <dbReference type="ARBA" id="ARBA00001966"/>
    </source>
</evidence>
<dbReference type="AlphaFoldDB" id="A0A1H7AIC2"/>
<evidence type="ECO:0000313" key="8">
    <source>
        <dbReference type="EMBL" id="SEJ64324.1"/>
    </source>
</evidence>
<comment type="cofactor">
    <cofactor evidence="1">
        <name>[4Fe-4S] cluster</name>
        <dbReference type="ChEBI" id="CHEBI:49883"/>
    </cofactor>
</comment>
<evidence type="ECO:0000259" key="7">
    <source>
        <dbReference type="PROSITE" id="PS51918"/>
    </source>
</evidence>
<dbReference type="EMBL" id="FNZI01000006">
    <property type="protein sequence ID" value="SEJ64324.1"/>
    <property type="molecule type" value="Genomic_DNA"/>
</dbReference>
<dbReference type="GO" id="GO:0016829">
    <property type="term" value="F:lyase activity"/>
    <property type="evidence" value="ECO:0007669"/>
    <property type="project" value="UniProtKB-KW"/>
</dbReference>
<dbReference type="RefSeq" id="WP_052406004.1">
    <property type="nucleotide sequence ID" value="NZ_BBLU01000014.1"/>
</dbReference>
<dbReference type="GO" id="GO:0051539">
    <property type="term" value="F:4 iron, 4 sulfur cluster binding"/>
    <property type="evidence" value="ECO:0007669"/>
    <property type="project" value="UniProtKB-KW"/>
</dbReference>
<protein>
    <submittedName>
        <fullName evidence="8">Pyruvate formate lyase activating enzyme</fullName>
    </submittedName>
</protein>
<keyword evidence="8" id="KW-0670">Pyruvate</keyword>
<dbReference type="SUPFAM" id="SSF102114">
    <property type="entry name" value="Radical SAM enzymes"/>
    <property type="match status" value="1"/>
</dbReference>
<evidence type="ECO:0000313" key="9">
    <source>
        <dbReference type="Proteomes" id="UP000183315"/>
    </source>
</evidence>
<dbReference type="NCBIfam" id="TIGR02495">
    <property type="entry name" value="NrdG2"/>
    <property type="match status" value="1"/>
</dbReference>
<dbReference type="eggNOG" id="COG1180">
    <property type="taxonomic scope" value="Bacteria"/>
</dbReference>
<keyword evidence="2" id="KW-0004">4Fe-4S</keyword>
<organism evidence="8 9">
    <name type="scientific">Demequina mangrovi</name>
    <dbReference type="NCBI Taxonomy" id="1043493"/>
    <lineage>
        <taxon>Bacteria</taxon>
        <taxon>Bacillati</taxon>
        <taxon>Actinomycetota</taxon>
        <taxon>Actinomycetes</taxon>
        <taxon>Micrococcales</taxon>
        <taxon>Demequinaceae</taxon>
        <taxon>Demequina</taxon>
    </lineage>
</organism>
<accession>A0A1H7AIC2</accession>
<dbReference type="InterPro" id="IPR007197">
    <property type="entry name" value="rSAM"/>
</dbReference>
<dbReference type="InterPro" id="IPR013785">
    <property type="entry name" value="Aldolase_TIM"/>
</dbReference>
<dbReference type="Pfam" id="PF04055">
    <property type="entry name" value="Radical_SAM"/>
    <property type="match status" value="1"/>
</dbReference>
<evidence type="ECO:0000256" key="6">
    <source>
        <dbReference type="ARBA" id="ARBA00023014"/>
    </source>
</evidence>
<keyword evidence="4" id="KW-0479">Metal-binding</keyword>
<evidence type="ECO:0000256" key="4">
    <source>
        <dbReference type="ARBA" id="ARBA00022723"/>
    </source>
</evidence>
<dbReference type="PANTHER" id="PTHR30352:SF13">
    <property type="entry name" value="GLYCYL-RADICAL ENZYME ACTIVATING ENZYME YJJW-RELATED"/>
    <property type="match status" value="1"/>
</dbReference>
<evidence type="ECO:0000256" key="2">
    <source>
        <dbReference type="ARBA" id="ARBA00022485"/>
    </source>
</evidence>
<evidence type="ECO:0000256" key="5">
    <source>
        <dbReference type="ARBA" id="ARBA00023004"/>
    </source>
</evidence>
<evidence type="ECO:0000256" key="3">
    <source>
        <dbReference type="ARBA" id="ARBA00022691"/>
    </source>
</evidence>
<dbReference type="InterPro" id="IPR012840">
    <property type="entry name" value="NrdG2"/>
</dbReference>
<dbReference type="Gene3D" id="3.20.20.70">
    <property type="entry name" value="Aldolase class I"/>
    <property type="match status" value="1"/>
</dbReference>